<organism evidence="2 3">
    <name type="scientific">Flammeovirga aprica JL-4</name>
    <dbReference type="NCBI Taxonomy" id="694437"/>
    <lineage>
        <taxon>Bacteria</taxon>
        <taxon>Pseudomonadati</taxon>
        <taxon>Bacteroidota</taxon>
        <taxon>Cytophagia</taxon>
        <taxon>Cytophagales</taxon>
        <taxon>Flammeovirgaceae</taxon>
        <taxon>Flammeovirga</taxon>
    </lineage>
</organism>
<dbReference type="Proteomes" id="UP000576082">
    <property type="component" value="Unassembled WGS sequence"/>
</dbReference>
<evidence type="ECO:0000313" key="2">
    <source>
        <dbReference type="EMBL" id="NME71085.1"/>
    </source>
</evidence>
<evidence type="ECO:0000256" key="1">
    <source>
        <dbReference type="SAM" id="SignalP"/>
    </source>
</evidence>
<reference evidence="2 3" key="1">
    <citation type="submission" date="2020-04" db="EMBL/GenBank/DDBJ databases">
        <title>Flammeovirga sp. SR4, a novel species isolated from seawater.</title>
        <authorList>
            <person name="Wang X."/>
        </authorList>
    </citation>
    <scope>NUCLEOTIDE SEQUENCE [LARGE SCALE GENOMIC DNA]</scope>
    <source>
        <strain evidence="2 3">ATCC 23126</strain>
    </source>
</reference>
<keyword evidence="3" id="KW-1185">Reference proteome</keyword>
<name>A0A7X9RYI3_9BACT</name>
<protein>
    <submittedName>
        <fullName evidence="2">Uncharacterized protein</fullName>
    </submittedName>
</protein>
<keyword evidence="1" id="KW-0732">Signal</keyword>
<feature type="signal peptide" evidence="1">
    <location>
        <begin position="1"/>
        <end position="22"/>
    </location>
</feature>
<dbReference type="EMBL" id="JABANE010000085">
    <property type="protein sequence ID" value="NME71085.1"/>
    <property type="molecule type" value="Genomic_DNA"/>
</dbReference>
<feature type="chain" id="PRO_5031123776" evidence="1">
    <location>
        <begin position="23"/>
        <end position="109"/>
    </location>
</feature>
<dbReference type="RefSeq" id="WP_169659307.1">
    <property type="nucleotide sequence ID" value="NZ_JABANE010000085.1"/>
</dbReference>
<proteinExistence type="predicted"/>
<sequence>MKKSLLSCLVLLSFLLFNSCSSEDESTPCNSIIVLTQFTVMQAAHQILPSGCERGKNAKELNDYILENEACIRKGLIESASDATEEAQLIEQFEQSKEAYLEEADKLTC</sequence>
<comment type="caution">
    <text evidence="2">The sequence shown here is derived from an EMBL/GenBank/DDBJ whole genome shotgun (WGS) entry which is preliminary data.</text>
</comment>
<dbReference type="AlphaFoldDB" id="A0A7X9RYI3"/>
<evidence type="ECO:0000313" key="3">
    <source>
        <dbReference type="Proteomes" id="UP000576082"/>
    </source>
</evidence>
<accession>A0A7X9RYI3</accession>
<gene>
    <name evidence="2" type="ORF">HHU12_24160</name>
</gene>